<keyword evidence="2" id="KW-1185">Reference proteome</keyword>
<comment type="caution">
    <text evidence="1">The sequence shown here is derived from an EMBL/GenBank/DDBJ whole genome shotgun (WGS) entry which is preliminary data.</text>
</comment>
<dbReference type="AlphaFoldDB" id="A0A0M0GDV0"/>
<protein>
    <submittedName>
        <fullName evidence="1">Uncharacterized protein</fullName>
    </submittedName>
</protein>
<sequence>MERPFYDYDKSYKHYPNDHHRFYHDNKFSDNKKDDDKKGLLTEFDFDEFNQNQNPIIDGSFRGGVSLIPLANTDLCIDDKCDHVLLNAAINWGPTGTFTVTVPLASPTGTFSFSGAIQARFTIWRGNPSTPNDKTVPLCSFIDSSPSNITGLAVVDADPATDGVQPGLAITAGFAPVTTDFKCVDENPKCGEVEYFLTMNILTFLPANIALTGATAVTLTAMEIKKNDDDCC</sequence>
<reference evidence="2" key="1">
    <citation type="submission" date="2015-07" db="EMBL/GenBank/DDBJ databases">
        <title>Fjat-10036 dsm4.</title>
        <authorList>
            <person name="Liu B."/>
            <person name="Wang J."/>
            <person name="Zhu Y."/>
            <person name="Liu G."/>
            <person name="Chen Q."/>
            <person name="Chen Z."/>
            <person name="Lan J."/>
            <person name="Che J."/>
            <person name="Ge C."/>
            <person name="Shi H."/>
            <person name="Pan Z."/>
            <person name="Liu X."/>
        </authorList>
    </citation>
    <scope>NUCLEOTIDE SEQUENCE [LARGE SCALE GENOMIC DNA]</scope>
    <source>
        <strain evidence="2">DSM 4</strain>
    </source>
</reference>
<dbReference type="RefSeq" id="WP_053435390.1">
    <property type="nucleotide sequence ID" value="NZ_LGUF01000007.1"/>
</dbReference>
<evidence type="ECO:0000313" key="2">
    <source>
        <dbReference type="Proteomes" id="UP000037109"/>
    </source>
</evidence>
<accession>A0A0M0GDV0</accession>
<dbReference type="EMBL" id="LGUF01000007">
    <property type="protein sequence ID" value="KON88024.1"/>
    <property type="molecule type" value="Genomic_DNA"/>
</dbReference>
<proteinExistence type="predicted"/>
<dbReference type="Proteomes" id="UP000037109">
    <property type="component" value="Unassembled WGS sequence"/>
</dbReference>
<evidence type="ECO:0000313" key="1">
    <source>
        <dbReference type="EMBL" id="KON88024.1"/>
    </source>
</evidence>
<organism evidence="1 2">
    <name type="scientific">Sporosarcina globispora</name>
    <name type="common">Bacillus globisporus</name>
    <dbReference type="NCBI Taxonomy" id="1459"/>
    <lineage>
        <taxon>Bacteria</taxon>
        <taxon>Bacillati</taxon>
        <taxon>Bacillota</taxon>
        <taxon>Bacilli</taxon>
        <taxon>Bacillales</taxon>
        <taxon>Caryophanaceae</taxon>
        <taxon>Sporosarcina</taxon>
    </lineage>
</organism>
<name>A0A0M0GDV0_SPOGL</name>
<gene>
    <name evidence="1" type="ORF">AF332_15150</name>
</gene>
<dbReference type="PATRIC" id="fig|1459.3.peg.3272"/>